<accession>A0A974DXX5</accession>
<evidence type="ECO:0000313" key="1">
    <source>
        <dbReference type="EMBL" id="OCU00225.1"/>
    </source>
</evidence>
<reference evidence="2" key="1">
    <citation type="journal article" date="2016" name="Nature">
        <title>Genome evolution in the allotetraploid frog Xenopus laevis.</title>
        <authorList>
            <person name="Session A.M."/>
            <person name="Uno Y."/>
            <person name="Kwon T."/>
            <person name="Chapman J.A."/>
            <person name="Toyoda A."/>
            <person name="Takahashi S."/>
            <person name="Fukui A."/>
            <person name="Hikosaka A."/>
            <person name="Suzuki A."/>
            <person name="Kondo M."/>
            <person name="van Heeringen S.J."/>
            <person name="Quigley I."/>
            <person name="Heinz S."/>
            <person name="Ogino H."/>
            <person name="Ochi H."/>
            <person name="Hellsten U."/>
            <person name="Lyons J.B."/>
            <person name="Simakov O."/>
            <person name="Putnam N."/>
            <person name="Stites J."/>
            <person name="Kuroki Y."/>
            <person name="Tanaka T."/>
            <person name="Michiue T."/>
            <person name="Watanabe M."/>
            <person name="Bogdanovic O."/>
            <person name="Lister R."/>
            <person name="Georgiou G."/>
            <person name="Paranjpe S.S."/>
            <person name="van Kruijsbergen I."/>
            <person name="Shu S."/>
            <person name="Carlson J."/>
            <person name="Kinoshita T."/>
            <person name="Ohta Y."/>
            <person name="Mawaribuchi S."/>
            <person name="Jenkins J."/>
            <person name="Grimwood J."/>
            <person name="Schmutz J."/>
            <person name="Mitros T."/>
            <person name="Mozaffari S.V."/>
            <person name="Suzuki Y."/>
            <person name="Haramoto Y."/>
            <person name="Yamamoto T.S."/>
            <person name="Takagi C."/>
            <person name="Heald R."/>
            <person name="Miller K."/>
            <person name="Haudenschild C."/>
            <person name="Kitzman J."/>
            <person name="Nakayama T."/>
            <person name="Izutsu Y."/>
            <person name="Robert J."/>
            <person name="Fortriede J."/>
            <person name="Burns K."/>
            <person name="Lotay V."/>
            <person name="Karimi K."/>
            <person name="Yasuoka Y."/>
            <person name="Dichmann D.S."/>
            <person name="Flajnik M.F."/>
            <person name="Houston D.W."/>
            <person name="Shendure J."/>
            <person name="DuPasquier L."/>
            <person name="Vize P.D."/>
            <person name="Zorn A.M."/>
            <person name="Ito M."/>
            <person name="Marcotte E.M."/>
            <person name="Wallingford J.B."/>
            <person name="Ito Y."/>
            <person name="Asashima M."/>
            <person name="Ueno N."/>
            <person name="Matsuda Y."/>
            <person name="Veenstra G.J."/>
            <person name="Fujiyama A."/>
            <person name="Harland R.M."/>
            <person name="Taira M."/>
            <person name="Rokhsar D.S."/>
        </authorList>
    </citation>
    <scope>NUCLEOTIDE SEQUENCE [LARGE SCALE GENOMIC DNA]</scope>
    <source>
        <strain evidence="2">J</strain>
    </source>
</reference>
<sequence length="124" mass="14612">MPDEHKSDGNRNDRVTVQMSAVKMLIPHRGGHMAKYEKFPRQSLLFRHMSSQLLKGTERKGNMLHYNCTNKKNRPNILDLLYILIMRSRLAFREVMSSYKVSGYVFFEKNSPKKVSKKGRSRFF</sequence>
<dbReference type="Proteomes" id="UP000694892">
    <property type="component" value="Chromosome 1L"/>
</dbReference>
<evidence type="ECO:0000313" key="2">
    <source>
        <dbReference type="Proteomes" id="UP000694892"/>
    </source>
</evidence>
<protein>
    <submittedName>
        <fullName evidence="1">Uncharacterized protein</fullName>
    </submittedName>
</protein>
<name>A0A974DXX5_XENLA</name>
<organism evidence="1 2">
    <name type="scientific">Xenopus laevis</name>
    <name type="common">African clawed frog</name>
    <dbReference type="NCBI Taxonomy" id="8355"/>
    <lineage>
        <taxon>Eukaryota</taxon>
        <taxon>Metazoa</taxon>
        <taxon>Chordata</taxon>
        <taxon>Craniata</taxon>
        <taxon>Vertebrata</taxon>
        <taxon>Euteleostomi</taxon>
        <taxon>Amphibia</taxon>
        <taxon>Batrachia</taxon>
        <taxon>Anura</taxon>
        <taxon>Pipoidea</taxon>
        <taxon>Pipidae</taxon>
        <taxon>Xenopodinae</taxon>
        <taxon>Xenopus</taxon>
        <taxon>Xenopus</taxon>
    </lineage>
</organism>
<dbReference type="EMBL" id="CM004466">
    <property type="protein sequence ID" value="OCU00225.1"/>
    <property type="molecule type" value="Genomic_DNA"/>
</dbReference>
<gene>
    <name evidence="1" type="ORF">XELAEV_18006004mg</name>
</gene>
<dbReference type="AlphaFoldDB" id="A0A974DXX5"/>
<proteinExistence type="predicted"/>